<dbReference type="PANTHER" id="PTHR28002">
    <property type="entry name" value="MIOREX COMPLEX COMPONENT 11"/>
    <property type="match status" value="1"/>
</dbReference>
<reference evidence="2 3" key="1">
    <citation type="journal article" date="2014" name="Genome Announc.">
        <title>Draft genome sequence of the pathogenic fungus Scedosporium apiospermum.</title>
        <authorList>
            <person name="Vandeputte P."/>
            <person name="Ghamrawi S."/>
            <person name="Rechenmann M."/>
            <person name="Iltis A."/>
            <person name="Giraud S."/>
            <person name="Fleury M."/>
            <person name="Thornton C."/>
            <person name="Delhaes L."/>
            <person name="Meyer W."/>
            <person name="Papon N."/>
            <person name="Bouchara J.P."/>
        </authorList>
    </citation>
    <scope>NUCLEOTIDE SEQUENCE [LARGE SCALE GENOMIC DNA]</scope>
    <source>
        <strain evidence="2 3">IHEM 14462</strain>
    </source>
</reference>
<keyword evidence="3" id="KW-1185">Reference proteome</keyword>
<keyword evidence="1" id="KW-1133">Transmembrane helix</keyword>
<organism evidence="2 3">
    <name type="scientific">Pseudallescheria apiosperma</name>
    <name type="common">Scedosporium apiospermum</name>
    <dbReference type="NCBI Taxonomy" id="563466"/>
    <lineage>
        <taxon>Eukaryota</taxon>
        <taxon>Fungi</taxon>
        <taxon>Dikarya</taxon>
        <taxon>Ascomycota</taxon>
        <taxon>Pezizomycotina</taxon>
        <taxon>Sordariomycetes</taxon>
        <taxon>Hypocreomycetidae</taxon>
        <taxon>Microascales</taxon>
        <taxon>Microascaceae</taxon>
        <taxon>Scedosporium</taxon>
    </lineage>
</organism>
<evidence type="ECO:0000313" key="3">
    <source>
        <dbReference type="Proteomes" id="UP000028545"/>
    </source>
</evidence>
<dbReference type="RefSeq" id="XP_016639689.1">
    <property type="nucleotide sequence ID" value="XM_016790386.1"/>
</dbReference>
<dbReference type="PANTHER" id="PTHR28002:SF1">
    <property type="entry name" value="MIOREX COMPLEX COMPONENT 11"/>
    <property type="match status" value="1"/>
</dbReference>
<keyword evidence="1" id="KW-0472">Membrane</keyword>
<sequence length="145" mass="16162">MLFCRITRALRPRLHLPSAPFRTSRPSSTTPNTRASKILSKLPPSLQKYTTRLRNAPVSHVVAFLILHEITAIVPLFGLFGVFHYTQYAPVGYITDHWGGVGVGYYEGDPAAEDIGEFVGDAVVCGRSRPWPKNIYEENITSAKF</sequence>
<dbReference type="Proteomes" id="UP000028545">
    <property type="component" value="Unassembled WGS sequence"/>
</dbReference>
<dbReference type="VEuPathDB" id="FungiDB:SAPIO_CDS8843"/>
<dbReference type="GeneID" id="27727915"/>
<proteinExistence type="predicted"/>
<dbReference type="EMBL" id="JOWA01000132">
    <property type="protein sequence ID" value="KEZ39890.1"/>
    <property type="molecule type" value="Genomic_DNA"/>
</dbReference>
<dbReference type="HOGENOM" id="CLU_1787930_0_0_1"/>
<feature type="transmembrane region" description="Helical" evidence="1">
    <location>
        <begin position="61"/>
        <end position="83"/>
    </location>
</feature>
<dbReference type="AlphaFoldDB" id="A0A084FXS8"/>
<evidence type="ECO:0000256" key="1">
    <source>
        <dbReference type="SAM" id="Phobius"/>
    </source>
</evidence>
<keyword evidence="1" id="KW-0812">Transmembrane</keyword>
<protein>
    <submittedName>
        <fullName evidence="2">Uncharacterized protein</fullName>
    </submittedName>
</protein>
<evidence type="ECO:0000313" key="2">
    <source>
        <dbReference type="EMBL" id="KEZ39890.1"/>
    </source>
</evidence>
<gene>
    <name evidence="2" type="ORF">SAPIO_CDS8843</name>
</gene>
<dbReference type="Pfam" id="PF10306">
    <property type="entry name" value="FLILHELTA"/>
    <property type="match status" value="1"/>
</dbReference>
<comment type="caution">
    <text evidence="2">The sequence shown here is derived from an EMBL/GenBank/DDBJ whole genome shotgun (WGS) entry which is preliminary data.</text>
</comment>
<dbReference type="OrthoDB" id="5580261at2759"/>
<dbReference type="KEGG" id="sapo:SAPIO_CDS8843"/>
<accession>A0A084FXS8</accession>
<name>A0A084FXS8_PSEDA</name>
<dbReference type="InterPro" id="IPR018811">
    <property type="entry name" value="MRX11"/>
</dbReference>
<dbReference type="GO" id="GO:0005739">
    <property type="term" value="C:mitochondrion"/>
    <property type="evidence" value="ECO:0007669"/>
    <property type="project" value="TreeGrafter"/>
</dbReference>